<dbReference type="EMBL" id="CQPC01000125">
    <property type="protein sequence ID" value="CNV28470.1"/>
    <property type="molecule type" value="Genomic_DNA"/>
</dbReference>
<sequence length="44" mass="5075">MLLNKLTHTERIKLTRPTEIRQVDGAAFQMNGQRRAIVLRGGKR</sequence>
<evidence type="ECO:0000313" key="2">
    <source>
        <dbReference type="Proteomes" id="UP000039541"/>
    </source>
</evidence>
<gene>
    <name evidence="1" type="ORF">ERS008202_04855</name>
</gene>
<evidence type="ECO:0000313" key="1">
    <source>
        <dbReference type="EMBL" id="CNV28470.1"/>
    </source>
</evidence>
<dbReference type="AlphaFoldDB" id="A0A655EN89"/>
<dbReference type="Proteomes" id="UP000039541">
    <property type="component" value="Unassembled WGS sequence"/>
</dbReference>
<reference evidence="1 2" key="1">
    <citation type="submission" date="2015-03" db="EMBL/GenBank/DDBJ databases">
        <authorList>
            <consortium name="Pathogen Informatics"/>
        </authorList>
    </citation>
    <scope>NUCLEOTIDE SEQUENCE [LARGE SCALE GENOMIC DNA]</scope>
    <source>
        <strain evidence="1 2">3476</strain>
    </source>
</reference>
<protein>
    <submittedName>
        <fullName evidence="1">Uncharacterized protein</fullName>
    </submittedName>
</protein>
<name>A0A655EN89_SALET</name>
<proteinExistence type="predicted"/>
<accession>A0A655EN89</accession>
<organism evidence="1 2">
    <name type="scientific">Salmonella enterica subsp. enterica serovar Bovismorbificans</name>
    <dbReference type="NCBI Taxonomy" id="58097"/>
    <lineage>
        <taxon>Bacteria</taxon>
        <taxon>Pseudomonadati</taxon>
        <taxon>Pseudomonadota</taxon>
        <taxon>Gammaproteobacteria</taxon>
        <taxon>Enterobacterales</taxon>
        <taxon>Enterobacteriaceae</taxon>
        <taxon>Salmonella</taxon>
    </lineage>
</organism>